<dbReference type="HOGENOM" id="CLU_3098363_0_0_10"/>
<protein>
    <submittedName>
        <fullName evidence="1">Uncharacterized protein</fullName>
    </submittedName>
</protein>
<dbReference type="STRING" id="1338011.BD94_3856"/>
<proteinExistence type="predicted"/>
<accession>A0A077EJ54</accession>
<organism evidence="1 2">
    <name type="scientific">Elizabethkingia anophelis NUHP1</name>
    <dbReference type="NCBI Taxonomy" id="1338011"/>
    <lineage>
        <taxon>Bacteria</taxon>
        <taxon>Pseudomonadati</taxon>
        <taxon>Bacteroidota</taxon>
        <taxon>Flavobacteriia</taxon>
        <taxon>Flavobacteriales</taxon>
        <taxon>Weeksellaceae</taxon>
        <taxon>Elizabethkingia</taxon>
    </lineage>
</organism>
<evidence type="ECO:0000313" key="2">
    <source>
        <dbReference type="Proteomes" id="UP000028933"/>
    </source>
</evidence>
<dbReference type="KEGG" id="eao:BD94_3856"/>
<name>A0A077EJ54_9FLAO</name>
<dbReference type="Proteomes" id="UP000028933">
    <property type="component" value="Chromosome"/>
</dbReference>
<dbReference type="AlphaFoldDB" id="A0A077EJ54"/>
<gene>
    <name evidence="1" type="ORF">BD94_3856</name>
</gene>
<dbReference type="RefSeq" id="WP_153301285.1">
    <property type="nucleotide sequence ID" value="NZ_CP007547.1"/>
</dbReference>
<sequence>MLVKHFPIAIFDKPAFFIDEKNNHPVNTLLRLNAISEGVHTLYLWHIKTIR</sequence>
<evidence type="ECO:0000313" key="1">
    <source>
        <dbReference type="EMBL" id="AIL47631.1"/>
    </source>
</evidence>
<dbReference type="GeneID" id="56686549"/>
<dbReference type="EMBL" id="CP007547">
    <property type="protein sequence ID" value="AIL47631.1"/>
    <property type="molecule type" value="Genomic_DNA"/>
</dbReference>
<reference evidence="1" key="1">
    <citation type="journal article" date="2013" name="Lancet">
        <title>First case of E anophelis outbreak in an intensive-care unit.</title>
        <authorList>
            <person name="Teo J."/>
            <person name="Tan S.Y."/>
            <person name="Tay M."/>
            <person name="Ding Y."/>
            <person name="Kjelleberg S."/>
            <person name="Givskov M."/>
            <person name="Lin R.T."/>
            <person name="Yang L."/>
        </authorList>
    </citation>
    <scope>NUCLEOTIDE SEQUENCE [LARGE SCALE GENOMIC DNA]</scope>
    <source>
        <strain evidence="1">NUHP1</strain>
    </source>
</reference>
<reference evidence="1" key="2">
    <citation type="journal article" date="2015" name="Genome Biol. Evol.">
        <title>Complete Genome Sequence and Transcriptomic Analysis of the Novel Pathogen Elizabethkingia anophelis in Response to Oxidative Stress.</title>
        <authorList>
            <person name="Li Y."/>
            <person name="Liu Y."/>
            <person name="Chew S.C."/>
            <person name="Tay M."/>
            <person name="Salido M.M."/>
            <person name="Teo J."/>
            <person name="Lauro F.M."/>
            <person name="Givskov M."/>
            <person name="Yang L."/>
        </authorList>
    </citation>
    <scope>NUCLEOTIDE SEQUENCE</scope>
    <source>
        <strain evidence="1">NUHP1</strain>
    </source>
</reference>